<feature type="transmembrane region" description="Helical" evidence="6">
    <location>
        <begin position="230"/>
        <end position="248"/>
    </location>
</feature>
<feature type="transmembrane region" description="Helical" evidence="6">
    <location>
        <begin position="89"/>
        <end position="108"/>
    </location>
</feature>
<feature type="transmembrane region" description="Helical" evidence="6">
    <location>
        <begin position="129"/>
        <end position="147"/>
    </location>
</feature>
<name>A0ABV3Z4Q7_9PROT</name>
<evidence type="ECO:0000256" key="4">
    <source>
        <dbReference type="ARBA" id="ARBA00022989"/>
    </source>
</evidence>
<proteinExistence type="inferred from homology"/>
<organism evidence="7 8">
    <name type="scientific">Hyphococcus lacteus</name>
    <dbReference type="NCBI Taxonomy" id="3143536"/>
    <lineage>
        <taxon>Bacteria</taxon>
        <taxon>Pseudomonadati</taxon>
        <taxon>Pseudomonadota</taxon>
        <taxon>Alphaproteobacteria</taxon>
        <taxon>Parvularculales</taxon>
        <taxon>Parvularculaceae</taxon>
        <taxon>Hyphococcus</taxon>
    </lineage>
</organism>
<feature type="transmembrane region" description="Helical" evidence="6">
    <location>
        <begin position="153"/>
        <end position="178"/>
    </location>
</feature>
<protein>
    <submittedName>
        <fullName evidence="7">Tellurium resistance protein TerC</fullName>
    </submittedName>
</protein>
<dbReference type="PANTHER" id="PTHR30238:SF4">
    <property type="entry name" value="SLL1022 PROTEIN"/>
    <property type="match status" value="1"/>
</dbReference>
<evidence type="ECO:0000256" key="5">
    <source>
        <dbReference type="ARBA" id="ARBA00023136"/>
    </source>
</evidence>
<evidence type="ECO:0000313" key="7">
    <source>
        <dbReference type="EMBL" id="MEX6632327.1"/>
    </source>
</evidence>
<evidence type="ECO:0000256" key="2">
    <source>
        <dbReference type="ARBA" id="ARBA00007511"/>
    </source>
</evidence>
<sequence>MEAVFSLENIFTLLMLILLQAVLGFDNLLYISIEAGRTPEHRQKFVRRTGILLAIVFRLVLMFILLGLINSLTQPLFSVQQGGIFEASFTFHSIISLFGGGFIMYTATKEIMHLLAVEHIEGIEGDKKKSVPVVIATIVFMNLIFSFDSLLSAIALTHVIWVIATAIIISGLMMVLLADQVSAFLKKNRMFEVIGLFILFIVGILLLTEGGHLAHMKLFGFEVIAMSKTSFYFVIFVMVVVSVVQTRYRNKLEKQRAIEHDTAHPAPST</sequence>
<feature type="transmembrane region" description="Helical" evidence="6">
    <location>
        <begin position="12"/>
        <end position="31"/>
    </location>
</feature>
<evidence type="ECO:0000256" key="1">
    <source>
        <dbReference type="ARBA" id="ARBA00004141"/>
    </source>
</evidence>
<evidence type="ECO:0000256" key="3">
    <source>
        <dbReference type="ARBA" id="ARBA00022692"/>
    </source>
</evidence>
<dbReference type="Pfam" id="PF03741">
    <property type="entry name" value="TerC"/>
    <property type="match status" value="1"/>
</dbReference>
<feature type="transmembrane region" description="Helical" evidence="6">
    <location>
        <begin position="51"/>
        <end position="69"/>
    </location>
</feature>
<keyword evidence="5 6" id="KW-0472">Membrane</keyword>
<feature type="transmembrane region" description="Helical" evidence="6">
    <location>
        <begin position="190"/>
        <end position="210"/>
    </location>
</feature>
<gene>
    <name evidence="7" type="ORF">ABFZ84_02090</name>
</gene>
<comment type="caution">
    <text evidence="7">The sequence shown here is derived from an EMBL/GenBank/DDBJ whole genome shotgun (WGS) entry which is preliminary data.</text>
</comment>
<accession>A0ABV3Z4Q7</accession>
<keyword evidence="3 6" id="KW-0812">Transmembrane</keyword>
<dbReference type="RefSeq" id="WP_369312253.1">
    <property type="nucleotide sequence ID" value="NZ_JBEHZE010000001.1"/>
</dbReference>
<dbReference type="Proteomes" id="UP001560685">
    <property type="component" value="Unassembled WGS sequence"/>
</dbReference>
<evidence type="ECO:0000256" key="6">
    <source>
        <dbReference type="SAM" id="Phobius"/>
    </source>
</evidence>
<dbReference type="PANTHER" id="PTHR30238">
    <property type="entry name" value="MEMBRANE BOUND PREDICTED REDOX MODULATOR"/>
    <property type="match status" value="1"/>
</dbReference>
<reference evidence="7 8" key="1">
    <citation type="submission" date="2024-05" db="EMBL/GenBank/DDBJ databases">
        <title>Three bacterial strains, DH-69, EH-24, and ECK-19 isolated from coastal sediments.</title>
        <authorList>
            <person name="Ye Y.-Q."/>
            <person name="Du Z.-J."/>
        </authorList>
    </citation>
    <scope>NUCLEOTIDE SEQUENCE [LARGE SCALE GENOMIC DNA]</scope>
    <source>
        <strain evidence="7 8">ECK-19</strain>
    </source>
</reference>
<dbReference type="InterPro" id="IPR005496">
    <property type="entry name" value="Integral_membrane_TerC"/>
</dbReference>
<dbReference type="EMBL" id="JBEHZE010000001">
    <property type="protein sequence ID" value="MEX6632327.1"/>
    <property type="molecule type" value="Genomic_DNA"/>
</dbReference>
<evidence type="ECO:0000313" key="8">
    <source>
        <dbReference type="Proteomes" id="UP001560685"/>
    </source>
</evidence>
<keyword evidence="4 6" id="KW-1133">Transmembrane helix</keyword>
<comment type="subcellular location">
    <subcellularLocation>
        <location evidence="1">Membrane</location>
        <topology evidence="1">Multi-pass membrane protein</topology>
    </subcellularLocation>
</comment>
<comment type="similarity">
    <text evidence="2">Belongs to the TerC family.</text>
</comment>
<keyword evidence="8" id="KW-1185">Reference proteome</keyword>